<dbReference type="Proteomes" id="UP001156666">
    <property type="component" value="Unassembled WGS sequence"/>
</dbReference>
<organism evidence="1 2">
    <name type="scientific">Portibacter lacus</name>
    <dbReference type="NCBI Taxonomy" id="1099794"/>
    <lineage>
        <taxon>Bacteria</taxon>
        <taxon>Pseudomonadati</taxon>
        <taxon>Bacteroidota</taxon>
        <taxon>Saprospiria</taxon>
        <taxon>Saprospirales</taxon>
        <taxon>Haliscomenobacteraceae</taxon>
        <taxon>Portibacter</taxon>
    </lineage>
</organism>
<accession>A0AA37WE57</accession>
<dbReference type="AlphaFoldDB" id="A0AA37WE57"/>
<dbReference type="GO" id="GO:0020037">
    <property type="term" value="F:heme binding"/>
    <property type="evidence" value="ECO:0007669"/>
    <property type="project" value="InterPro"/>
</dbReference>
<dbReference type="GO" id="GO:0009055">
    <property type="term" value="F:electron transfer activity"/>
    <property type="evidence" value="ECO:0007669"/>
    <property type="project" value="InterPro"/>
</dbReference>
<evidence type="ECO:0000313" key="2">
    <source>
        <dbReference type="Proteomes" id="UP001156666"/>
    </source>
</evidence>
<proteinExistence type="predicted"/>
<keyword evidence="2" id="KW-1185">Reference proteome</keyword>
<gene>
    <name evidence="1" type="ORF">GCM10007940_05150</name>
</gene>
<evidence type="ECO:0008006" key="3">
    <source>
        <dbReference type="Google" id="ProtNLM"/>
    </source>
</evidence>
<dbReference type="EMBL" id="BSOH01000001">
    <property type="protein sequence ID" value="GLR15900.1"/>
    <property type="molecule type" value="Genomic_DNA"/>
</dbReference>
<dbReference type="RefSeq" id="WP_235294524.1">
    <property type="nucleotide sequence ID" value="NZ_BSOH01000001.1"/>
</dbReference>
<sequence length="126" mass="14648">MKNLFIFFLLSMFFIQCNNEPAPTDDWNKVVDGIHVRTGLKDDPNIQTVIGACTTCHSAQLITQNRATRSGWEGMIRWMQETQNLTDLGQAEPVILDYLAKYYPPEETGRRKNLELYDSDWYELKL</sequence>
<evidence type="ECO:0000313" key="1">
    <source>
        <dbReference type="EMBL" id="GLR15900.1"/>
    </source>
</evidence>
<name>A0AA37WE57_9BACT</name>
<protein>
    <recommendedName>
        <fullName evidence="3">Monoheme cytochrome C</fullName>
    </recommendedName>
</protein>
<comment type="caution">
    <text evidence="1">The sequence shown here is derived from an EMBL/GenBank/DDBJ whole genome shotgun (WGS) entry which is preliminary data.</text>
</comment>
<dbReference type="Gene3D" id="1.10.760.10">
    <property type="entry name" value="Cytochrome c-like domain"/>
    <property type="match status" value="1"/>
</dbReference>
<reference evidence="1" key="1">
    <citation type="journal article" date="2014" name="Int. J. Syst. Evol. Microbiol.">
        <title>Complete genome sequence of Corynebacterium casei LMG S-19264T (=DSM 44701T), isolated from a smear-ripened cheese.</title>
        <authorList>
            <consortium name="US DOE Joint Genome Institute (JGI-PGF)"/>
            <person name="Walter F."/>
            <person name="Albersmeier A."/>
            <person name="Kalinowski J."/>
            <person name="Ruckert C."/>
        </authorList>
    </citation>
    <scope>NUCLEOTIDE SEQUENCE</scope>
    <source>
        <strain evidence="1">NBRC 108769</strain>
    </source>
</reference>
<dbReference type="InterPro" id="IPR036909">
    <property type="entry name" value="Cyt_c-like_dom_sf"/>
</dbReference>
<reference evidence="1" key="2">
    <citation type="submission" date="2023-01" db="EMBL/GenBank/DDBJ databases">
        <title>Draft genome sequence of Portibacter lacus strain NBRC 108769.</title>
        <authorList>
            <person name="Sun Q."/>
            <person name="Mori K."/>
        </authorList>
    </citation>
    <scope>NUCLEOTIDE SEQUENCE</scope>
    <source>
        <strain evidence="1">NBRC 108769</strain>
    </source>
</reference>